<dbReference type="InterPro" id="IPR036388">
    <property type="entry name" value="WH-like_DNA-bd_sf"/>
</dbReference>
<dbReference type="CDD" id="cd06170">
    <property type="entry name" value="LuxR_C_like"/>
    <property type="match status" value="1"/>
</dbReference>
<evidence type="ECO:0000256" key="3">
    <source>
        <dbReference type="ARBA" id="ARBA00023163"/>
    </source>
</evidence>
<protein>
    <recommendedName>
        <fullName evidence="4">HTH luxR-type domain-containing protein</fullName>
    </recommendedName>
</protein>
<evidence type="ECO:0000313" key="5">
    <source>
        <dbReference type="EMBL" id="GII96179.1"/>
    </source>
</evidence>
<sequence>MGIRMPRPDGLTSREVEIFGLLARGRSNSEICAEPVLSENTVKSHVRAIPQKLNLRDRVRAVIYAYGNGLVARHPISS</sequence>
<dbReference type="AlphaFoldDB" id="A0A919RPC7"/>
<dbReference type="Pfam" id="PF00196">
    <property type="entry name" value="GerE"/>
    <property type="match status" value="1"/>
</dbReference>
<dbReference type="EMBL" id="BOOW01000042">
    <property type="protein sequence ID" value="GII96179.1"/>
    <property type="molecule type" value="Genomic_DNA"/>
</dbReference>
<dbReference type="SUPFAM" id="SSF46894">
    <property type="entry name" value="C-terminal effector domain of the bipartite response regulators"/>
    <property type="match status" value="1"/>
</dbReference>
<dbReference type="PANTHER" id="PTHR44688:SF16">
    <property type="entry name" value="DNA-BINDING TRANSCRIPTIONAL ACTIVATOR DEVR_DOSR"/>
    <property type="match status" value="1"/>
</dbReference>
<accession>A0A919RPC7</accession>
<dbReference type="InterPro" id="IPR000792">
    <property type="entry name" value="Tscrpt_reg_LuxR_C"/>
</dbReference>
<keyword evidence="6" id="KW-1185">Reference proteome</keyword>
<evidence type="ECO:0000256" key="2">
    <source>
        <dbReference type="ARBA" id="ARBA00023125"/>
    </source>
</evidence>
<keyword evidence="1" id="KW-0805">Transcription regulation</keyword>
<dbReference type="GO" id="GO:0003677">
    <property type="term" value="F:DNA binding"/>
    <property type="evidence" value="ECO:0007669"/>
    <property type="project" value="UniProtKB-KW"/>
</dbReference>
<evidence type="ECO:0000313" key="6">
    <source>
        <dbReference type="Proteomes" id="UP000606172"/>
    </source>
</evidence>
<feature type="domain" description="HTH luxR-type" evidence="4">
    <location>
        <begin position="4"/>
        <end position="69"/>
    </location>
</feature>
<dbReference type="GO" id="GO:0006355">
    <property type="term" value="P:regulation of DNA-templated transcription"/>
    <property type="evidence" value="ECO:0007669"/>
    <property type="project" value="InterPro"/>
</dbReference>
<dbReference type="InterPro" id="IPR016032">
    <property type="entry name" value="Sig_transdc_resp-reg_C-effctor"/>
</dbReference>
<dbReference type="Gene3D" id="1.10.10.10">
    <property type="entry name" value="Winged helix-like DNA-binding domain superfamily/Winged helix DNA-binding domain"/>
    <property type="match status" value="1"/>
</dbReference>
<dbReference type="SMART" id="SM00421">
    <property type="entry name" value="HTH_LUXR"/>
    <property type="match status" value="1"/>
</dbReference>
<name>A0A919RPC7_9ACTN</name>
<organism evidence="5 6">
    <name type="scientific">Sinosporangium siamense</name>
    <dbReference type="NCBI Taxonomy" id="1367973"/>
    <lineage>
        <taxon>Bacteria</taxon>
        <taxon>Bacillati</taxon>
        <taxon>Actinomycetota</taxon>
        <taxon>Actinomycetes</taxon>
        <taxon>Streptosporangiales</taxon>
        <taxon>Streptosporangiaceae</taxon>
        <taxon>Sinosporangium</taxon>
    </lineage>
</organism>
<dbReference type="PANTHER" id="PTHR44688">
    <property type="entry name" value="DNA-BINDING TRANSCRIPTIONAL ACTIVATOR DEVR_DOSR"/>
    <property type="match status" value="1"/>
</dbReference>
<dbReference type="Proteomes" id="UP000606172">
    <property type="component" value="Unassembled WGS sequence"/>
</dbReference>
<comment type="caution">
    <text evidence="5">The sequence shown here is derived from an EMBL/GenBank/DDBJ whole genome shotgun (WGS) entry which is preliminary data.</text>
</comment>
<proteinExistence type="predicted"/>
<dbReference type="PRINTS" id="PR00038">
    <property type="entry name" value="HTHLUXR"/>
</dbReference>
<keyword evidence="2" id="KW-0238">DNA-binding</keyword>
<reference evidence="5" key="1">
    <citation type="submission" date="2021-01" db="EMBL/GenBank/DDBJ databases">
        <title>Whole genome shotgun sequence of Sinosporangium siamense NBRC 109515.</title>
        <authorList>
            <person name="Komaki H."/>
            <person name="Tamura T."/>
        </authorList>
    </citation>
    <scope>NUCLEOTIDE SEQUENCE</scope>
    <source>
        <strain evidence="5">NBRC 109515</strain>
    </source>
</reference>
<dbReference type="PROSITE" id="PS50043">
    <property type="entry name" value="HTH_LUXR_2"/>
    <property type="match status" value="1"/>
</dbReference>
<evidence type="ECO:0000256" key="1">
    <source>
        <dbReference type="ARBA" id="ARBA00023015"/>
    </source>
</evidence>
<evidence type="ECO:0000259" key="4">
    <source>
        <dbReference type="PROSITE" id="PS50043"/>
    </source>
</evidence>
<gene>
    <name evidence="5" type="ORF">Ssi02_64100</name>
</gene>
<dbReference type="RefSeq" id="WP_373870223.1">
    <property type="nucleotide sequence ID" value="NZ_BOOW01000042.1"/>
</dbReference>
<keyword evidence="3" id="KW-0804">Transcription</keyword>